<dbReference type="InterPro" id="IPR011108">
    <property type="entry name" value="RMMBL"/>
</dbReference>
<dbReference type="Pfam" id="PF17770">
    <property type="entry name" value="RNase_J_C"/>
    <property type="match status" value="1"/>
</dbReference>
<comment type="caution">
    <text evidence="9">The sequence shown here is derived from an EMBL/GenBank/DDBJ whole genome shotgun (WGS) entry which is preliminary data.</text>
</comment>
<dbReference type="SUPFAM" id="SSF56281">
    <property type="entry name" value="Metallo-hydrolase/oxidoreductase"/>
    <property type="match status" value="1"/>
</dbReference>
<dbReference type="NCBIfam" id="TIGR00649">
    <property type="entry name" value="MG423"/>
    <property type="match status" value="1"/>
</dbReference>
<evidence type="ECO:0000256" key="2">
    <source>
        <dbReference type="ARBA" id="ARBA00022722"/>
    </source>
</evidence>
<dbReference type="Gene3D" id="3.60.15.10">
    <property type="entry name" value="Ribonuclease Z/Hydroxyacylglutathione hydrolase-like"/>
    <property type="match status" value="1"/>
</dbReference>
<keyword evidence="5" id="KW-0862">Zinc</keyword>
<dbReference type="Pfam" id="PF22505">
    <property type="entry name" value="RNase_J_b_CASP"/>
    <property type="match status" value="1"/>
</dbReference>
<evidence type="ECO:0000256" key="6">
    <source>
        <dbReference type="ARBA" id="ARBA00022839"/>
    </source>
</evidence>
<dbReference type="InterPro" id="IPR041636">
    <property type="entry name" value="RNase_J_C"/>
</dbReference>
<keyword evidence="7" id="KW-0694">RNA-binding</keyword>
<protein>
    <submittedName>
        <fullName evidence="9">Ribonuclease J</fullName>
    </submittedName>
</protein>
<keyword evidence="1" id="KW-0963">Cytoplasm</keyword>
<dbReference type="AlphaFoldDB" id="A0AAE5AI07"/>
<keyword evidence="3" id="KW-0479">Metal-binding</keyword>
<evidence type="ECO:0000256" key="5">
    <source>
        <dbReference type="ARBA" id="ARBA00022833"/>
    </source>
</evidence>
<dbReference type="InterPro" id="IPR004613">
    <property type="entry name" value="RNase_J"/>
</dbReference>
<dbReference type="GO" id="GO:0004527">
    <property type="term" value="F:exonuclease activity"/>
    <property type="evidence" value="ECO:0007669"/>
    <property type="project" value="UniProtKB-KW"/>
</dbReference>
<keyword evidence="6" id="KW-0269">Exonuclease</keyword>
<sequence>MKDGKNSGNSKSLNFSSAKNDHIKKKQTYHENNIPILNLEQHYNDLLFIPLGGANEIGLNFNLYHYQGKWLIVDLGIGFSEQDLPGVDVILPKIDFIEEHKDNIIGMVLTHAHEDHLGGVQYLWHYLRCPVYTTKFTAEVLRAKLSEYEDGIDINIIEVPMKGKIELKPFSIEMINITHSIPEMNGLMIRTPKGNIFHTGDWKFDPQPIIGDITDENYIRKLGEEGILAVVCDSTNIFTEGSSKSEGELINSIGDIVSKIKNGIVIVSTFASNIARLHTIGIAAKRNNRKVFLAGRALWRVYNAARSSGYLLDLDLFLPSYEIKNYKRNEILVICTGCQGENLAAVSKIARNQHQDINLKKGDAIVFSSKIIPGNEKRISNLLNHFCKEGIETLTERDHFVHVSGHPAREEVRRMYDLLRPKISIPVHGEPTMIHEHCKFAIECGIEKAIEVSNGKVVNLSIEDPKVIAYVDSGYLAIDGNDIINDNSIIFKERQEIRDNGAVVIVLIINKSHRLIRRPKVISMGLFDRNDDSDNNIIDEIVEEIKNTISELKRIDVKILPKKINRNVQKICSMKRGKSPRVFVHIENIS</sequence>
<dbReference type="InterPro" id="IPR055132">
    <property type="entry name" value="RNase_J_b_CASP"/>
</dbReference>
<evidence type="ECO:0000256" key="3">
    <source>
        <dbReference type="ARBA" id="ARBA00022723"/>
    </source>
</evidence>
<dbReference type="Proteomes" id="UP001289135">
    <property type="component" value="Unassembled WGS sequence"/>
</dbReference>
<dbReference type="InterPro" id="IPR001279">
    <property type="entry name" value="Metallo-B-lactamas"/>
</dbReference>
<organism evidence="9 10">
    <name type="scientific">Lyticum sinuosum</name>
    <dbReference type="NCBI Taxonomy" id="1332059"/>
    <lineage>
        <taxon>Bacteria</taxon>
        <taxon>Pseudomonadati</taxon>
        <taxon>Pseudomonadota</taxon>
        <taxon>Alphaproteobacteria</taxon>
        <taxon>Rickettsiales</taxon>
        <taxon>Lyticum</taxon>
    </lineage>
</organism>
<evidence type="ECO:0000256" key="1">
    <source>
        <dbReference type="ARBA" id="ARBA00022490"/>
    </source>
</evidence>
<dbReference type="GO" id="GO:0003723">
    <property type="term" value="F:RNA binding"/>
    <property type="evidence" value="ECO:0007669"/>
    <property type="project" value="UniProtKB-KW"/>
</dbReference>
<dbReference type="CDD" id="cd07714">
    <property type="entry name" value="RNaseJ_MBL-fold"/>
    <property type="match status" value="1"/>
</dbReference>
<accession>A0AAE5AI07</accession>
<proteinExistence type="predicted"/>
<feature type="domain" description="Metallo-beta-lactamase" evidence="8">
    <location>
        <begin position="58"/>
        <end position="253"/>
    </location>
</feature>
<name>A0AAE5AI07_9RICK</name>
<gene>
    <name evidence="9" type="ORF">Lyticum_00612</name>
</gene>
<dbReference type="Gene3D" id="3.40.50.10710">
    <property type="entry name" value="Metallo-hydrolase/oxidoreductase"/>
    <property type="match status" value="1"/>
</dbReference>
<dbReference type="InterPro" id="IPR036866">
    <property type="entry name" value="RibonucZ/Hydroxyglut_hydro"/>
</dbReference>
<evidence type="ECO:0000313" key="9">
    <source>
        <dbReference type="EMBL" id="MDZ5761434.1"/>
    </source>
</evidence>
<dbReference type="SMART" id="SM00849">
    <property type="entry name" value="Lactamase_B"/>
    <property type="match status" value="1"/>
</dbReference>
<dbReference type="Gene3D" id="3.10.20.580">
    <property type="match status" value="1"/>
</dbReference>
<dbReference type="InterPro" id="IPR042173">
    <property type="entry name" value="RNase_J_2"/>
</dbReference>
<dbReference type="Pfam" id="PF12706">
    <property type="entry name" value="Lactamase_B_2"/>
    <property type="match status" value="1"/>
</dbReference>
<keyword evidence="2" id="KW-0540">Nuclease</keyword>
<dbReference type="Pfam" id="PF07521">
    <property type="entry name" value="RMMBL"/>
    <property type="match status" value="1"/>
</dbReference>
<keyword evidence="4" id="KW-0378">Hydrolase</keyword>
<evidence type="ECO:0000256" key="4">
    <source>
        <dbReference type="ARBA" id="ARBA00022801"/>
    </source>
</evidence>
<dbReference type="EMBL" id="JARGYU010000002">
    <property type="protein sequence ID" value="MDZ5761434.1"/>
    <property type="molecule type" value="Genomic_DNA"/>
</dbReference>
<reference evidence="9" key="1">
    <citation type="submission" date="2023-02" db="EMBL/GenBank/DDBJ databases">
        <title>Host association and intracellularity evolved multiple times independently in the Rickettsiales.</title>
        <authorList>
            <person name="Castelli M."/>
            <person name="Nardi T."/>
            <person name="Gammuto L."/>
            <person name="Bellinzona G."/>
            <person name="Sabaneyeva E."/>
            <person name="Potekhin A."/>
            <person name="Serra V."/>
            <person name="Petroni G."/>
            <person name="Sassera D."/>
        </authorList>
    </citation>
    <scope>NUCLEOTIDE SEQUENCE</scope>
    <source>
        <strain evidence="9">USBL-36I1</strain>
    </source>
</reference>
<evidence type="ECO:0000259" key="8">
    <source>
        <dbReference type="SMART" id="SM00849"/>
    </source>
</evidence>
<dbReference type="PANTHER" id="PTHR43694">
    <property type="entry name" value="RIBONUCLEASE J"/>
    <property type="match status" value="1"/>
</dbReference>
<keyword evidence="10" id="KW-1185">Reference proteome</keyword>
<dbReference type="GO" id="GO:0046872">
    <property type="term" value="F:metal ion binding"/>
    <property type="evidence" value="ECO:0007669"/>
    <property type="project" value="UniProtKB-KW"/>
</dbReference>
<evidence type="ECO:0000313" key="10">
    <source>
        <dbReference type="Proteomes" id="UP001289135"/>
    </source>
</evidence>
<dbReference type="PANTHER" id="PTHR43694:SF1">
    <property type="entry name" value="RIBONUCLEASE J"/>
    <property type="match status" value="1"/>
</dbReference>
<evidence type="ECO:0000256" key="7">
    <source>
        <dbReference type="ARBA" id="ARBA00022884"/>
    </source>
</evidence>